<dbReference type="InterPro" id="IPR043429">
    <property type="entry name" value="ArtM/GltK/GlnP/TcyL/YhdX-like"/>
</dbReference>
<keyword evidence="7" id="KW-0029">Amino-acid transport</keyword>
<evidence type="ECO:0000256" key="8">
    <source>
        <dbReference type="ARBA" id="ARBA00022989"/>
    </source>
</evidence>
<dbReference type="InterPro" id="IPR000515">
    <property type="entry name" value="MetI-like"/>
</dbReference>
<dbReference type="EMBL" id="MLJI01000002">
    <property type="protein sequence ID" value="ORM89260.1"/>
    <property type="molecule type" value="Genomic_DNA"/>
</dbReference>
<dbReference type="AlphaFoldDB" id="A0A1X1EJZ0"/>
<dbReference type="GO" id="GO:0006865">
    <property type="term" value="P:amino acid transport"/>
    <property type="evidence" value="ECO:0007669"/>
    <property type="project" value="UniProtKB-KW"/>
</dbReference>
<evidence type="ECO:0000313" key="12">
    <source>
        <dbReference type="EMBL" id="ORM89260.1"/>
    </source>
</evidence>
<feature type="transmembrane region" description="Helical" evidence="10">
    <location>
        <begin position="192"/>
        <end position="212"/>
    </location>
</feature>
<name>A0A1X1EJZ0_PANCY</name>
<dbReference type="GO" id="GO:0043190">
    <property type="term" value="C:ATP-binding cassette (ABC) transporter complex"/>
    <property type="evidence" value="ECO:0007669"/>
    <property type="project" value="InterPro"/>
</dbReference>
<evidence type="ECO:0000256" key="3">
    <source>
        <dbReference type="ARBA" id="ARBA00022448"/>
    </source>
</evidence>
<feature type="domain" description="ABC transmembrane type-1" evidence="11">
    <location>
        <begin position="25"/>
        <end position="213"/>
    </location>
</feature>
<dbReference type="Pfam" id="PF00528">
    <property type="entry name" value="BPD_transp_1"/>
    <property type="match status" value="1"/>
</dbReference>
<dbReference type="STRING" id="55209.HA50_21665"/>
<dbReference type="RefSeq" id="WP_084878970.1">
    <property type="nucleotide sequence ID" value="NZ_JAGGMY010000006.1"/>
</dbReference>
<evidence type="ECO:0000256" key="1">
    <source>
        <dbReference type="ARBA" id="ARBA00004429"/>
    </source>
</evidence>
<dbReference type="InterPro" id="IPR035906">
    <property type="entry name" value="MetI-like_sf"/>
</dbReference>
<feature type="transmembrane region" description="Helical" evidence="10">
    <location>
        <begin position="62"/>
        <end position="86"/>
    </location>
</feature>
<comment type="similarity">
    <text evidence="2">Belongs to the binding-protein-dependent transport system permease family. HisMQ subfamily.</text>
</comment>
<dbReference type="PANTHER" id="PTHR30614">
    <property type="entry name" value="MEMBRANE COMPONENT OF AMINO ACID ABC TRANSPORTER"/>
    <property type="match status" value="1"/>
</dbReference>
<keyword evidence="3 10" id="KW-0813">Transport</keyword>
<keyword evidence="13" id="KW-1185">Reference proteome</keyword>
<reference evidence="12 13" key="1">
    <citation type="journal article" date="2017" name="Antonie Van Leeuwenhoek">
        <title>Phylogenomic resolution of the bacterial genus Pantoea and its relationship with Erwinia and Tatumella.</title>
        <authorList>
            <person name="Palmer M."/>
            <person name="Steenkamp E.T."/>
            <person name="Coetzee M.P."/>
            <person name="Chan W.Y."/>
            <person name="van Zyl E."/>
            <person name="De Maayer P."/>
            <person name="Coutinho T.A."/>
            <person name="Blom J."/>
            <person name="Smits T.H."/>
            <person name="Duffy B."/>
            <person name="Venter S.N."/>
        </authorList>
    </citation>
    <scope>NUCLEOTIDE SEQUENCE [LARGE SCALE GENOMIC DNA]</scope>
    <source>
        <strain evidence="12 13">LMG 2657</strain>
    </source>
</reference>
<protein>
    <submittedName>
        <fullName evidence="12">Amino acid ABC transporter</fullName>
    </submittedName>
</protein>
<evidence type="ECO:0000256" key="4">
    <source>
        <dbReference type="ARBA" id="ARBA00022475"/>
    </source>
</evidence>
<keyword evidence="8 10" id="KW-1133">Transmembrane helix</keyword>
<feature type="transmembrane region" description="Helical" evidence="10">
    <location>
        <begin position="20"/>
        <end position="50"/>
    </location>
</feature>
<sequence length="229" mass="25674">MSYFDWSEITGLFSYYNLLLLLQGLGITLALSAFGCLIGFLAGFVLAVVINTKAAMLSPLRGVVHVYFFIFRRIPFLVTLFLVFFISQYSGLRFSTFTVALISVCIIAAAYLGEIIRSGLESVHHNQWEAAVTLNFSYLQTLRYVIIPQSLTVVIPPTFSFFVMYIKDTTLASQIGVMELTSASKILSDKGYSATLVYAVVLMLYFIVSYPLSRLGKRLERKIATARHH</sequence>
<gene>
    <name evidence="12" type="ORF">HA50_21665</name>
</gene>
<dbReference type="SUPFAM" id="SSF161098">
    <property type="entry name" value="MetI-like"/>
    <property type="match status" value="1"/>
</dbReference>
<dbReference type="PROSITE" id="PS50928">
    <property type="entry name" value="ABC_TM1"/>
    <property type="match status" value="1"/>
</dbReference>
<evidence type="ECO:0000256" key="5">
    <source>
        <dbReference type="ARBA" id="ARBA00022519"/>
    </source>
</evidence>
<evidence type="ECO:0000256" key="7">
    <source>
        <dbReference type="ARBA" id="ARBA00022970"/>
    </source>
</evidence>
<dbReference type="PANTHER" id="PTHR30614:SF34">
    <property type="entry name" value="BLR6398 PROTEIN"/>
    <property type="match status" value="1"/>
</dbReference>
<dbReference type="Proteomes" id="UP000193749">
    <property type="component" value="Unassembled WGS sequence"/>
</dbReference>
<keyword evidence="6 10" id="KW-0812">Transmembrane</keyword>
<evidence type="ECO:0000256" key="2">
    <source>
        <dbReference type="ARBA" id="ARBA00010072"/>
    </source>
</evidence>
<evidence type="ECO:0000259" key="11">
    <source>
        <dbReference type="PROSITE" id="PS50928"/>
    </source>
</evidence>
<feature type="transmembrane region" description="Helical" evidence="10">
    <location>
        <begin position="92"/>
        <end position="112"/>
    </location>
</feature>
<dbReference type="GO" id="GO:0022857">
    <property type="term" value="F:transmembrane transporter activity"/>
    <property type="evidence" value="ECO:0007669"/>
    <property type="project" value="InterPro"/>
</dbReference>
<proteinExistence type="inferred from homology"/>
<evidence type="ECO:0000256" key="10">
    <source>
        <dbReference type="RuleBase" id="RU363032"/>
    </source>
</evidence>
<evidence type="ECO:0000256" key="6">
    <source>
        <dbReference type="ARBA" id="ARBA00022692"/>
    </source>
</evidence>
<comment type="caution">
    <text evidence="12">The sequence shown here is derived from an EMBL/GenBank/DDBJ whole genome shotgun (WGS) entry which is preliminary data.</text>
</comment>
<keyword evidence="9 10" id="KW-0472">Membrane</keyword>
<dbReference type="OrthoDB" id="7255919at2"/>
<keyword evidence="5" id="KW-0997">Cell inner membrane</keyword>
<comment type="subcellular location">
    <subcellularLocation>
        <location evidence="1">Cell inner membrane</location>
        <topology evidence="1">Multi-pass membrane protein</topology>
    </subcellularLocation>
    <subcellularLocation>
        <location evidence="10">Cell membrane</location>
        <topology evidence="10">Multi-pass membrane protein</topology>
    </subcellularLocation>
</comment>
<dbReference type="NCBIfam" id="TIGR01726">
    <property type="entry name" value="HEQRo_perm_3TM"/>
    <property type="match status" value="1"/>
</dbReference>
<feature type="transmembrane region" description="Helical" evidence="10">
    <location>
        <begin position="144"/>
        <end position="166"/>
    </location>
</feature>
<keyword evidence="4" id="KW-1003">Cell membrane</keyword>
<evidence type="ECO:0000256" key="9">
    <source>
        <dbReference type="ARBA" id="ARBA00023136"/>
    </source>
</evidence>
<organism evidence="12 13">
    <name type="scientific">Pantoea cypripedii</name>
    <name type="common">Pectobacterium cypripedii</name>
    <name type="synonym">Erwinia cypripedii</name>
    <dbReference type="NCBI Taxonomy" id="55209"/>
    <lineage>
        <taxon>Bacteria</taxon>
        <taxon>Pseudomonadati</taxon>
        <taxon>Pseudomonadota</taxon>
        <taxon>Gammaproteobacteria</taxon>
        <taxon>Enterobacterales</taxon>
        <taxon>Erwiniaceae</taxon>
        <taxon>Pantoea</taxon>
    </lineage>
</organism>
<dbReference type="CDD" id="cd06261">
    <property type="entry name" value="TM_PBP2"/>
    <property type="match status" value="1"/>
</dbReference>
<accession>A0A1X1EJZ0</accession>
<evidence type="ECO:0000313" key="13">
    <source>
        <dbReference type="Proteomes" id="UP000193749"/>
    </source>
</evidence>
<dbReference type="InterPro" id="IPR010065">
    <property type="entry name" value="AA_ABC_transptr_permease_3TM"/>
</dbReference>
<dbReference type="Gene3D" id="1.10.3720.10">
    <property type="entry name" value="MetI-like"/>
    <property type="match status" value="1"/>
</dbReference>